<organism evidence="2 3">
    <name type="scientific">Bordetella genomosp. 10</name>
    <dbReference type="NCBI Taxonomy" id="1416804"/>
    <lineage>
        <taxon>Bacteria</taxon>
        <taxon>Pseudomonadati</taxon>
        <taxon>Pseudomonadota</taxon>
        <taxon>Betaproteobacteria</taxon>
        <taxon>Burkholderiales</taxon>
        <taxon>Alcaligenaceae</taxon>
        <taxon>Bordetella</taxon>
    </lineage>
</organism>
<evidence type="ECO:0000313" key="3">
    <source>
        <dbReference type="Proteomes" id="UP000216020"/>
    </source>
</evidence>
<proteinExistence type="predicted"/>
<feature type="transmembrane region" description="Helical" evidence="1">
    <location>
        <begin position="6"/>
        <end position="24"/>
    </location>
</feature>
<feature type="transmembrane region" description="Helical" evidence="1">
    <location>
        <begin position="59"/>
        <end position="80"/>
    </location>
</feature>
<reference evidence="3" key="1">
    <citation type="submission" date="2017-05" db="EMBL/GenBank/DDBJ databases">
        <title>Complete and WGS of Bordetella genogroups.</title>
        <authorList>
            <person name="Spilker T."/>
            <person name="Lipuma J."/>
        </authorList>
    </citation>
    <scope>NUCLEOTIDE SEQUENCE [LARGE SCALE GENOMIC DNA]</scope>
    <source>
        <strain evidence="3">AU16122</strain>
    </source>
</reference>
<comment type="caution">
    <text evidence="2">The sequence shown here is derived from an EMBL/GenBank/DDBJ whole genome shotgun (WGS) entry which is preliminary data.</text>
</comment>
<keyword evidence="1" id="KW-0472">Membrane</keyword>
<dbReference type="AlphaFoldDB" id="A0A261S1C6"/>
<dbReference type="RefSeq" id="WP_094855391.1">
    <property type="nucleotide sequence ID" value="NZ_NEVM01000005.1"/>
</dbReference>
<sequence>MGLFTLAGLAATVAGCSCIYLASENQRWRAQPLPRTPGRVAGVLLLAIAWQALARDAQGITATFVLVTAAMLAFAVLPYLGAIRHARRKP</sequence>
<protein>
    <submittedName>
        <fullName evidence="2">Uncharacterized protein</fullName>
    </submittedName>
</protein>
<feature type="transmembrane region" description="Helical" evidence="1">
    <location>
        <begin position="36"/>
        <end position="53"/>
    </location>
</feature>
<name>A0A261S1C6_9BORD</name>
<dbReference type="OrthoDB" id="8657650at2"/>
<keyword evidence="1" id="KW-0812">Transmembrane</keyword>
<dbReference type="Proteomes" id="UP000216020">
    <property type="component" value="Unassembled WGS sequence"/>
</dbReference>
<keyword evidence="1" id="KW-1133">Transmembrane helix</keyword>
<gene>
    <name evidence="2" type="ORF">CAL29_23775</name>
</gene>
<dbReference type="EMBL" id="NEVM01000005">
    <property type="protein sequence ID" value="OZI30975.1"/>
    <property type="molecule type" value="Genomic_DNA"/>
</dbReference>
<keyword evidence="3" id="KW-1185">Reference proteome</keyword>
<accession>A0A261S1C6</accession>
<evidence type="ECO:0000313" key="2">
    <source>
        <dbReference type="EMBL" id="OZI30975.1"/>
    </source>
</evidence>
<evidence type="ECO:0000256" key="1">
    <source>
        <dbReference type="SAM" id="Phobius"/>
    </source>
</evidence>